<sequence length="555" mass="60667">MEGGQSSGIGRDPFEHQFSLENNTAQEDVVDLGSSTDSPLPVDPTRSAESLTEAEFNFFSNPSHEQPANLAPNGISFSNLFAEAMGSDPQIMAQLNLEDSLPPISDAPNLLLPPLPEVTFSHLLPRACQPYPPCMEEQEFGSSAGNNWYGLNPANSTQNLVPGAAGLSSYQSSNPHFPYPQNENEGTPFFFNPLISSSTPPYRPMPVGDVIVDPFHQQEQLPLSLTLGPNQYATSTMMAGHSGGNQRPSYLNQQPAAFFYPQSVNPAAQLSIPPGFWPQHNQVIQGYGAFNPQGNNSVPYGAGQIRAQPQDTLQLLNQPQQMNQVPENPFQVGEDSGIWELESSLARGPGQQEQINKGKAALARKAQNSNSNPLMQSRPRGVAKSRPSIPIPIRPRPSVLPNIADPPHHSSAPSKTQISFRFPPIQLEEIMNQSNVTSDSSFKRSSQLQNSPTEQGEIPEQGFSEKRHGKRPVKVSSSAKRSKRTSAASSRREVNRSTFEPQEKELTLVTSYSVPPNPRQIKNSLYDPAFEAMGLPIDPHLRMLLAPQPNPHAKK</sequence>
<reference evidence="2 3" key="3">
    <citation type="submission" date="2019-11" db="EMBL/GenBank/DDBJ databases">
        <title>A de novo genome assembly of a pear dwarfing rootstock.</title>
        <authorList>
            <person name="Wang F."/>
            <person name="Wang J."/>
            <person name="Li S."/>
            <person name="Zhang Y."/>
            <person name="Fang M."/>
            <person name="Ma L."/>
            <person name="Zhao Y."/>
            <person name="Jiang S."/>
        </authorList>
    </citation>
    <scope>NUCLEOTIDE SEQUENCE [LARGE SCALE GENOMIC DNA]</scope>
    <source>
        <strain evidence="2">S2</strain>
        <tissue evidence="2">Leaf</tissue>
    </source>
</reference>
<feature type="region of interest" description="Disordered" evidence="1">
    <location>
        <begin position="347"/>
        <end position="417"/>
    </location>
</feature>
<name>A0A5N5HN13_9ROSA</name>
<accession>A0A5N5HN13</accession>
<feature type="compositionally biased region" description="Basic and acidic residues" evidence="1">
    <location>
        <begin position="490"/>
        <end position="502"/>
    </location>
</feature>
<dbReference type="OrthoDB" id="1160306at2759"/>
<protein>
    <submittedName>
        <fullName evidence="2">Uncharacterized protein</fullName>
    </submittedName>
</protein>
<comment type="caution">
    <text evidence="2">The sequence shown here is derived from an EMBL/GenBank/DDBJ whole genome shotgun (WGS) entry which is preliminary data.</text>
</comment>
<gene>
    <name evidence="2" type="ORF">D8674_033803</name>
</gene>
<dbReference type="EMBL" id="SMOL01000148">
    <property type="protein sequence ID" value="KAB2629008.1"/>
    <property type="molecule type" value="Genomic_DNA"/>
</dbReference>
<proteinExistence type="predicted"/>
<keyword evidence="3" id="KW-1185">Reference proteome</keyword>
<evidence type="ECO:0000313" key="2">
    <source>
        <dbReference type="EMBL" id="KAB2629008.1"/>
    </source>
</evidence>
<reference evidence="3" key="2">
    <citation type="submission" date="2019-10" db="EMBL/GenBank/DDBJ databases">
        <title>A de novo genome assembly of a pear dwarfing rootstock.</title>
        <authorList>
            <person name="Wang F."/>
            <person name="Wang J."/>
            <person name="Li S."/>
            <person name="Zhang Y."/>
            <person name="Fang M."/>
            <person name="Ma L."/>
            <person name="Zhao Y."/>
            <person name="Jiang S."/>
        </authorList>
    </citation>
    <scope>NUCLEOTIDE SEQUENCE [LARGE SCALE GENOMIC DNA]</scope>
</reference>
<feature type="compositionally biased region" description="Polar residues" evidence="1">
    <location>
        <begin position="366"/>
        <end position="375"/>
    </location>
</feature>
<reference evidence="2 3" key="1">
    <citation type="submission" date="2019-09" db="EMBL/GenBank/DDBJ databases">
        <authorList>
            <person name="Ou C."/>
        </authorList>
    </citation>
    <scope>NUCLEOTIDE SEQUENCE [LARGE SCALE GENOMIC DNA]</scope>
    <source>
        <strain evidence="2">S2</strain>
        <tissue evidence="2">Leaf</tissue>
    </source>
</reference>
<dbReference type="Proteomes" id="UP000327157">
    <property type="component" value="Chromosome 8"/>
</dbReference>
<feature type="compositionally biased region" description="Low complexity" evidence="1">
    <location>
        <begin position="474"/>
        <end position="489"/>
    </location>
</feature>
<evidence type="ECO:0000256" key="1">
    <source>
        <dbReference type="SAM" id="MobiDB-lite"/>
    </source>
</evidence>
<evidence type="ECO:0000313" key="3">
    <source>
        <dbReference type="Proteomes" id="UP000327157"/>
    </source>
</evidence>
<organism evidence="2 3">
    <name type="scientific">Pyrus ussuriensis x Pyrus communis</name>
    <dbReference type="NCBI Taxonomy" id="2448454"/>
    <lineage>
        <taxon>Eukaryota</taxon>
        <taxon>Viridiplantae</taxon>
        <taxon>Streptophyta</taxon>
        <taxon>Embryophyta</taxon>
        <taxon>Tracheophyta</taxon>
        <taxon>Spermatophyta</taxon>
        <taxon>Magnoliopsida</taxon>
        <taxon>eudicotyledons</taxon>
        <taxon>Gunneridae</taxon>
        <taxon>Pentapetalae</taxon>
        <taxon>rosids</taxon>
        <taxon>fabids</taxon>
        <taxon>Rosales</taxon>
        <taxon>Rosaceae</taxon>
        <taxon>Amygdaloideae</taxon>
        <taxon>Maleae</taxon>
        <taxon>Pyrus</taxon>
    </lineage>
</organism>
<dbReference type="AlphaFoldDB" id="A0A5N5HN13"/>
<feature type="region of interest" description="Disordered" evidence="1">
    <location>
        <begin position="434"/>
        <end position="502"/>
    </location>
</feature>
<feature type="compositionally biased region" description="Polar residues" evidence="1">
    <location>
        <begin position="434"/>
        <end position="454"/>
    </location>
</feature>
<feature type="region of interest" description="Disordered" evidence="1">
    <location>
        <begin position="1"/>
        <end position="48"/>
    </location>
</feature>